<evidence type="ECO:0000313" key="1">
    <source>
        <dbReference type="Proteomes" id="UP000887574"/>
    </source>
</evidence>
<sequence>MNSEDETQCHFGIVNQCFRRNMRRRARYAAADGMKVINNPEIVFVAGETQEAALYDLRSAFELDVTVLGNRLTLVKQKLYPVGSTSPADLSIPDIWKNHVDGTPFNFINCPSIGADGTFFARPPGWGQLYAMHMRIAKAFIPAVVIFMERRTEEAYLEVFREIDRLAYHHFGQRWIIKEAMTDFEVAIRNAIRNEVDHRCCYFHYSYALTKRLKKLNLKKEVQ</sequence>
<reference evidence="2" key="1">
    <citation type="submission" date="2022-11" db="UniProtKB">
        <authorList>
            <consortium name="WormBaseParasite"/>
        </authorList>
    </citation>
    <scope>IDENTIFICATION</scope>
</reference>
<proteinExistence type="predicted"/>
<evidence type="ECO:0000313" key="2">
    <source>
        <dbReference type="WBParaSite" id="jg20103"/>
    </source>
</evidence>
<accession>A0A915DK47</accession>
<keyword evidence="1" id="KW-1185">Reference proteome</keyword>
<protein>
    <submittedName>
        <fullName evidence="2">MULE transposase domain-containing protein</fullName>
    </submittedName>
</protein>
<dbReference type="WBParaSite" id="jg20103">
    <property type="protein sequence ID" value="jg20103"/>
    <property type="gene ID" value="jg20103"/>
</dbReference>
<dbReference type="AlphaFoldDB" id="A0A915DK47"/>
<name>A0A915DK47_9BILA</name>
<dbReference type="Proteomes" id="UP000887574">
    <property type="component" value="Unplaced"/>
</dbReference>
<organism evidence="1 2">
    <name type="scientific">Ditylenchus dipsaci</name>
    <dbReference type="NCBI Taxonomy" id="166011"/>
    <lineage>
        <taxon>Eukaryota</taxon>
        <taxon>Metazoa</taxon>
        <taxon>Ecdysozoa</taxon>
        <taxon>Nematoda</taxon>
        <taxon>Chromadorea</taxon>
        <taxon>Rhabditida</taxon>
        <taxon>Tylenchina</taxon>
        <taxon>Tylenchomorpha</taxon>
        <taxon>Sphaerularioidea</taxon>
        <taxon>Anguinidae</taxon>
        <taxon>Anguininae</taxon>
        <taxon>Ditylenchus</taxon>
    </lineage>
</organism>